<name>A0A816F966_ADIRI</name>
<organism evidence="1 2">
    <name type="scientific">Adineta ricciae</name>
    <name type="common">Rotifer</name>
    <dbReference type="NCBI Taxonomy" id="249248"/>
    <lineage>
        <taxon>Eukaryota</taxon>
        <taxon>Metazoa</taxon>
        <taxon>Spiralia</taxon>
        <taxon>Gnathifera</taxon>
        <taxon>Rotifera</taxon>
        <taxon>Eurotatoria</taxon>
        <taxon>Bdelloidea</taxon>
        <taxon>Adinetida</taxon>
        <taxon>Adinetidae</taxon>
        <taxon>Adineta</taxon>
    </lineage>
</organism>
<sequence>AVYDPNSRNWMTLGNMNIARSHHTLMALNDGRVLAIGGIDDYTTNTVEFYNL</sequence>
<proteinExistence type="predicted"/>
<dbReference type="EMBL" id="CAJNOR010010801">
    <property type="protein sequence ID" value="CAF1656767.1"/>
    <property type="molecule type" value="Genomic_DNA"/>
</dbReference>
<evidence type="ECO:0008006" key="3">
    <source>
        <dbReference type="Google" id="ProtNLM"/>
    </source>
</evidence>
<gene>
    <name evidence="1" type="ORF">XAT740_LOCUS56063</name>
</gene>
<comment type="caution">
    <text evidence="1">The sequence shown here is derived from an EMBL/GenBank/DDBJ whole genome shotgun (WGS) entry which is preliminary data.</text>
</comment>
<evidence type="ECO:0000313" key="2">
    <source>
        <dbReference type="Proteomes" id="UP000663828"/>
    </source>
</evidence>
<feature type="non-terminal residue" evidence="1">
    <location>
        <position position="1"/>
    </location>
</feature>
<dbReference type="AlphaFoldDB" id="A0A816F966"/>
<accession>A0A816F966</accession>
<dbReference type="InterPro" id="IPR037293">
    <property type="entry name" value="Gal_Oxidase_central_sf"/>
</dbReference>
<dbReference type="Proteomes" id="UP000663828">
    <property type="component" value="Unassembled WGS sequence"/>
</dbReference>
<evidence type="ECO:0000313" key="1">
    <source>
        <dbReference type="EMBL" id="CAF1656767.1"/>
    </source>
</evidence>
<protein>
    <recommendedName>
        <fullName evidence="3">Kelch-like protein</fullName>
    </recommendedName>
</protein>
<keyword evidence="2" id="KW-1185">Reference proteome</keyword>
<dbReference type="InterPro" id="IPR015915">
    <property type="entry name" value="Kelch-typ_b-propeller"/>
</dbReference>
<reference evidence="1" key="1">
    <citation type="submission" date="2021-02" db="EMBL/GenBank/DDBJ databases">
        <authorList>
            <person name="Nowell W R."/>
        </authorList>
    </citation>
    <scope>NUCLEOTIDE SEQUENCE</scope>
</reference>
<dbReference type="SUPFAM" id="SSF117281">
    <property type="entry name" value="Kelch motif"/>
    <property type="match status" value="1"/>
</dbReference>
<dbReference type="Gene3D" id="2.130.10.80">
    <property type="entry name" value="Galactose oxidase/kelch, beta-propeller"/>
    <property type="match status" value="1"/>
</dbReference>